<name>A0A177CLM9_9PLEO</name>
<dbReference type="Proteomes" id="UP000077069">
    <property type="component" value="Unassembled WGS sequence"/>
</dbReference>
<organism evidence="1 2">
    <name type="scientific">Paraphaeosphaeria sporulosa</name>
    <dbReference type="NCBI Taxonomy" id="1460663"/>
    <lineage>
        <taxon>Eukaryota</taxon>
        <taxon>Fungi</taxon>
        <taxon>Dikarya</taxon>
        <taxon>Ascomycota</taxon>
        <taxon>Pezizomycotina</taxon>
        <taxon>Dothideomycetes</taxon>
        <taxon>Pleosporomycetidae</taxon>
        <taxon>Pleosporales</taxon>
        <taxon>Massarineae</taxon>
        <taxon>Didymosphaeriaceae</taxon>
        <taxon>Paraphaeosphaeria</taxon>
    </lineage>
</organism>
<gene>
    <name evidence="1" type="ORF">CC84DRAFT_577860</name>
</gene>
<dbReference type="EMBL" id="KV441550">
    <property type="protein sequence ID" value="OAG08454.1"/>
    <property type="molecule type" value="Genomic_DNA"/>
</dbReference>
<sequence>MRGNIDGGVGYGSAARLEQLHAHVGVMCLIPLPLHPHLVIVFWRRPCCVRTEVLRSLGSLVMISPPLNIVRRQQEFVI</sequence>
<dbReference type="AlphaFoldDB" id="A0A177CLM9"/>
<dbReference type="InParanoid" id="A0A177CLM9"/>
<keyword evidence="2" id="KW-1185">Reference proteome</keyword>
<reference evidence="1 2" key="1">
    <citation type="submission" date="2016-05" db="EMBL/GenBank/DDBJ databases">
        <title>Comparative analysis of secretome profiles of manganese(II)-oxidizing ascomycete fungi.</title>
        <authorList>
            <consortium name="DOE Joint Genome Institute"/>
            <person name="Zeiner C.A."/>
            <person name="Purvine S.O."/>
            <person name="Zink E.M."/>
            <person name="Wu S."/>
            <person name="Pasa-Tolic L."/>
            <person name="Chaput D.L."/>
            <person name="Haridas S."/>
            <person name="Grigoriev I.V."/>
            <person name="Santelli C.M."/>
            <person name="Hansel C.M."/>
        </authorList>
    </citation>
    <scope>NUCLEOTIDE SEQUENCE [LARGE SCALE GENOMIC DNA]</scope>
    <source>
        <strain evidence="1 2">AP3s5-JAC2a</strain>
    </source>
</reference>
<dbReference type="RefSeq" id="XP_018038819.1">
    <property type="nucleotide sequence ID" value="XM_018186738.1"/>
</dbReference>
<accession>A0A177CLM9</accession>
<dbReference type="GeneID" id="28770224"/>
<proteinExistence type="predicted"/>
<evidence type="ECO:0000313" key="1">
    <source>
        <dbReference type="EMBL" id="OAG08454.1"/>
    </source>
</evidence>
<evidence type="ECO:0000313" key="2">
    <source>
        <dbReference type="Proteomes" id="UP000077069"/>
    </source>
</evidence>
<protein>
    <submittedName>
        <fullName evidence="1">Uncharacterized protein</fullName>
    </submittedName>
</protein>